<comment type="caution">
    <text evidence="2">The sequence shown here is derived from an EMBL/GenBank/DDBJ whole genome shotgun (WGS) entry which is preliminary data.</text>
</comment>
<name>A0AAN7TB38_9PEZI</name>
<organism evidence="2 3">
    <name type="scientific">Meristemomyces frigidus</name>
    <dbReference type="NCBI Taxonomy" id="1508187"/>
    <lineage>
        <taxon>Eukaryota</taxon>
        <taxon>Fungi</taxon>
        <taxon>Dikarya</taxon>
        <taxon>Ascomycota</taxon>
        <taxon>Pezizomycotina</taxon>
        <taxon>Dothideomycetes</taxon>
        <taxon>Dothideomycetidae</taxon>
        <taxon>Mycosphaerellales</taxon>
        <taxon>Teratosphaeriaceae</taxon>
        <taxon>Meristemomyces</taxon>
    </lineage>
</organism>
<feature type="region of interest" description="Disordered" evidence="1">
    <location>
        <begin position="1"/>
        <end position="36"/>
    </location>
</feature>
<protein>
    <recommendedName>
        <fullName evidence="4">Transcription factor domain-containing protein</fullName>
    </recommendedName>
</protein>
<feature type="compositionally biased region" description="Polar residues" evidence="1">
    <location>
        <begin position="20"/>
        <end position="36"/>
    </location>
</feature>
<dbReference type="CDD" id="cd12148">
    <property type="entry name" value="fungal_TF_MHR"/>
    <property type="match status" value="1"/>
</dbReference>
<reference evidence="2" key="1">
    <citation type="submission" date="2023-08" db="EMBL/GenBank/DDBJ databases">
        <title>Black Yeasts Isolated from many extreme environments.</title>
        <authorList>
            <person name="Coleine C."/>
            <person name="Stajich J.E."/>
            <person name="Selbmann L."/>
        </authorList>
    </citation>
    <scope>NUCLEOTIDE SEQUENCE</scope>
    <source>
        <strain evidence="2">CCFEE 5401</strain>
    </source>
</reference>
<dbReference type="AlphaFoldDB" id="A0AAN7TB38"/>
<evidence type="ECO:0000256" key="1">
    <source>
        <dbReference type="SAM" id="MobiDB-lite"/>
    </source>
</evidence>
<gene>
    <name evidence="2" type="ORF">LTR62_001359</name>
</gene>
<dbReference type="EMBL" id="JAVRRL010000126">
    <property type="protein sequence ID" value="KAK5107343.1"/>
    <property type="molecule type" value="Genomic_DNA"/>
</dbReference>
<evidence type="ECO:0008006" key="4">
    <source>
        <dbReference type="Google" id="ProtNLM"/>
    </source>
</evidence>
<sequence length="624" mass="70111">MAAREKSISQARTGNHRSPVETTPATESSSEWLQIPTQRTTADAVLTWEIFERRYPPSALIGVHFTRVSPLQDRESAPSEDTFTVHRGTLAPREEQLPALIESFLQNVHTKNPVLDTDQLVRQARMISSDGLSWDAWSCLVLLAAALGRIAKPFDMTTALSTSPSADDTLRNARPVEQANALAALDEAEAYFVLACRRLGGLKHSLLGSQCFFFAGVYLMYTLRPLLSWQYFTQASTLLRLYMNTAYQLGPSGLRHAGVNSQHRTTKRLEECMFWSCFKSEIEFRVELPLPQSELTSCHHPDMQMFPSPRSPARLDELDDTALNHLDAGESSASILMREPSVVSFASSETISSRQRVARLCNEEESWYYYLTEIALRRIGNRIINTFFRKEPAAWLDVTPLLRIALEFDTQVSAWSANLPDAMKQWETDYAIRRPEPAFLPDGRGSHVVHELSWALENRLLEVRSWLYQPFMYWLIHSHDASAIADGSRDDFIAAATAKGLGAEDATALHHFVVSGLECNLKILDLRSLRHRHHGVWYDMRGTMCAALVLLAVVKSGNEAWIPGGAAVLFGPYIHGAPDQRPIAGKLGQVMAAYDFWSAESSDLKRHRDVLEEVAQMVQPTRRA</sequence>
<evidence type="ECO:0000313" key="3">
    <source>
        <dbReference type="Proteomes" id="UP001310890"/>
    </source>
</evidence>
<dbReference type="PANTHER" id="PTHR47785">
    <property type="entry name" value="ZN(II)2CYS6 TRANSCRIPTION FACTOR (EUROFUNG)-RELATED-RELATED"/>
    <property type="match status" value="1"/>
</dbReference>
<dbReference type="PANTHER" id="PTHR47785:SF5">
    <property type="entry name" value="ZN(II)2CYS6 TRANSCRIPTION FACTOR (EUROFUNG)"/>
    <property type="match status" value="1"/>
</dbReference>
<dbReference type="InterPro" id="IPR053181">
    <property type="entry name" value="EcdB-like_regulator"/>
</dbReference>
<evidence type="ECO:0000313" key="2">
    <source>
        <dbReference type="EMBL" id="KAK5107343.1"/>
    </source>
</evidence>
<dbReference type="Proteomes" id="UP001310890">
    <property type="component" value="Unassembled WGS sequence"/>
</dbReference>
<accession>A0AAN7TB38</accession>
<proteinExistence type="predicted"/>